<evidence type="ECO:0000313" key="3">
    <source>
        <dbReference type="EnsemblPlants" id="cds.evm.model.01.944"/>
    </source>
</evidence>
<dbReference type="Gramene" id="evm.model.01.944">
    <property type="protein sequence ID" value="cds.evm.model.01.944"/>
    <property type="gene ID" value="evm.TU.01.944"/>
</dbReference>
<organism evidence="3 4">
    <name type="scientific">Cannabis sativa</name>
    <name type="common">Hemp</name>
    <name type="synonym">Marijuana</name>
    <dbReference type="NCBI Taxonomy" id="3483"/>
    <lineage>
        <taxon>Eukaryota</taxon>
        <taxon>Viridiplantae</taxon>
        <taxon>Streptophyta</taxon>
        <taxon>Embryophyta</taxon>
        <taxon>Tracheophyta</taxon>
        <taxon>Spermatophyta</taxon>
        <taxon>Magnoliopsida</taxon>
        <taxon>eudicotyledons</taxon>
        <taxon>Gunneridae</taxon>
        <taxon>Pentapetalae</taxon>
        <taxon>rosids</taxon>
        <taxon>fabids</taxon>
        <taxon>Rosales</taxon>
        <taxon>Cannabaceae</taxon>
        <taxon>Cannabis</taxon>
    </lineage>
</organism>
<accession>A0A803NRK1</accession>
<dbReference type="Pfam" id="PF00078">
    <property type="entry name" value="RVT_1"/>
    <property type="match status" value="1"/>
</dbReference>
<name>A0A803NRK1_CANSA</name>
<dbReference type="AlphaFoldDB" id="A0A803NRK1"/>
<evidence type="ECO:0000313" key="4">
    <source>
        <dbReference type="Proteomes" id="UP000596661"/>
    </source>
</evidence>
<sequence length="314" mass="36208">MVHGANPPMAIFEGFLKLVWGHLGIAQIARMTMGLMMVRFNDEATRDSVLENEVIQFDRKLVIDMGTLWRIAGKEKQGLNPRNQKSNPPIPNSGEFKEERNWKAPMKARGLKRIYLKLMRLKHCLKKFNHEQIWDVGRAYHKAKDNFIEAKYHAETNPSDWPVACCSTIYKCISKLLCARLAVVLPILVHHNQRAFVQGRAIAHNVMILQDILKNYRRKNVSPRCTIKIDISKAYDTVDWSQTSLSETIQVVVRQLAMWQVDSDLVTLSNNHLLGKTKTWRPELTLKKMTPMIKTMGLKVTQKAMKKKMLGFML</sequence>
<dbReference type="EnsemblPlants" id="evm.model.01.944">
    <property type="protein sequence ID" value="cds.evm.model.01.944"/>
    <property type="gene ID" value="evm.TU.01.944"/>
</dbReference>
<reference evidence="3" key="1">
    <citation type="submission" date="2018-11" db="EMBL/GenBank/DDBJ databases">
        <authorList>
            <person name="Grassa J C."/>
        </authorList>
    </citation>
    <scope>NUCLEOTIDE SEQUENCE [LARGE SCALE GENOMIC DNA]</scope>
</reference>
<dbReference type="Proteomes" id="UP000596661">
    <property type="component" value="Chromosome 1"/>
</dbReference>
<feature type="region of interest" description="Disordered" evidence="1">
    <location>
        <begin position="76"/>
        <end position="97"/>
    </location>
</feature>
<feature type="domain" description="Reverse transcriptase" evidence="2">
    <location>
        <begin position="162"/>
        <end position="244"/>
    </location>
</feature>
<dbReference type="PANTHER" id="PTHR46890">
    <property type="entry name" value="NON-LTR RETROLELEMENT REVERSE TRANSCRIPTASE-LIKE PROTEIN-RELATED"/>
    <property type="match status" value="1"/>
</dbReference>
<protein>
    <recommendedName>
        <fullName evidence="2">Reverse transcriptase domain-containing protein</fullName>
    </recommendedName>
</protein>
<dbReference type="InterPro" id="IPR000477">
    <property type="entry name" value="RT_dom"/>
</dbReference>
<keyword evidence="4" id="KW-1185">Reference proteome</keyword>
<dbReference type="EMBL" id="UZAU01000018">
    <property type="status" value="NOT_ANNOTATED_CDS"/>
    <property type="molecule type" value="Genomic_DNA"/>
</dbReference>
<reference evidence="3" key="2">
    <citation type="submission" date="2021-03" db="UniProtKB">
        <authorList>
            <consortium name="EnsemblPlants"/>
        </authorList>
    </citation>
    <scope>IDENTIFICATION</scope>
</reference>
<dbReference type="PANTHER" id="PTHR46890:SF43">
    <property type="entry name" value="NON-LTR RETROELEMENT REVERSE TRANSCRIPTASE"/>
    <property type="match status" value="1"/>
</dbReference>
<dbReference type="InterPro" id="IPR052343">
    <property type="entry name" value="Retrotransposon-Effector_Assoc"/>
</dbReference>
<proteinExistence type="predicted"/>
<evidence type="ECO:0000259" key="2">
    <source>
        <dbReference type="Pfam" id="PF00078"/>
    </source>
</evidence>
<evidence type="ECO:0000256" key="1">
    <source>
        <dbReference type="SAM" id="MobiDB-lite"/>
    </source>
</evidence>